<dbReference type="AlphaFoldDB" id="A0AAN6EXN5"/>
<dbReference type="EMBL" id="JAJGCB010000003">
    <property type="protein sequence ID" value="KAJ8993650.1"/>
    <property type="molecule type" value="Genomic_DNA"/>
</dbReference>
<sequence length="101" mass="11344">MSHRHKSGRARQICLGVALCFYSLHPCCRHLPTSHQALKYLYDAHQPVLISSAGRSYAVLSLEERASLEDLVPLLGIKQKAQPRPRLRRCPVTSPTKPLAF</sequence>
<evidence type="ECO:0000313" key="1">
    <source>
        <dbReference type="EMBL" id="KAJ8993650.1"/>
    </source>
</evidence>
<comment type="caution">
    <text evidence="1">The sequence shown here is derived from an EMBL/GenBank/DDBJ whole genome shotgun (WGS) entry which is preliminary data.</text>
</comment>
<evidence type="ECO:0000313" key="2">
    <source>
        <dbReference type="Proteomes" id="UP001161757"/>
    </source>
</evidence>
<organism evidence="1 2">
    <name type="scientific">Exophiala dermatitidis</name>
    <name type="common">Black yeast-like fungus</name>
    <name type="synonym">Wangiella dermatitidis</name>
    <dbReference type="NCBI Taxonomy" id="5970"/>
    <lineage>
        <taxon>Eukaryota</taxon>
        <taxon>Fungi</taxon>
        <taxon>Dikarya</taxon>
        <taxon>Ascomycota</taxon>
        <taxon>Pezizomycotina</taxon>
        <taxon>Eurotiomycetes</taxon>
        <taxon>Chaetothyriomycetidae</taxon>
        <taxon>Chaetothyriales</taxon>
        <taxon>Herpotrichiellaceae</taxon>
        <taxon>Exophiala</taxon>
    </lineage>
</organism>
<dbReference type="Proteomes" id="UP001161757">
    <property type="component" value="Unassembled WGS sequence"/>
</dbReference>
<reference evidence="1" key="1">
    <citation type="submission" date="2023-01" db="EMBL/GenBank/DDBJ databases">
        <title>Exophiala dermititidis isolated from Cystic Fibrosis Patient.</title>
        <authorList>
            <person name="Kurbessoian T."/>
            <person name="Crocker A."/>
            <person name="Murante D."/>
            <person name="Hogan D.A."/>
            <person name="Stajich J.E."/>
        </authorList>
    </citation>
    <scope>NUCLEOTIDE SEQUENCE</scope>
    <source>
        <strain evidence="1">Ex8</strain>
    </source>
</reference>
<protein>
    <submittedName>
        <fullName evidence="1">Uncharacterized protein</fullName>
    </submittedName>
</protein>
<accession>A0AAN6EXN5</accession>
<gene>
    <name evidence="1" type="ORF">HRR80_002157</name>
</gene>
<name>A0AAN6EXN5_EXODE</name>
<proteinExistence type="predicted"/>